<organism evidence="2 3">
    <name type="scientific">Sporolituus thermophilus DSM 23256</name>
    <dbReference type="NCBI Taxonomy" id="1123285"/>
    <lineage>
        <taxon>Bacteria</taxon>
        <taxon>Bacillati</taxon>
        <taxon>Bacillota</taxon>
        <taxon>Negativicutes</taxon>
        <taxon>Selenomonadales</taxon>
        <taxon>Sporomusaceae</taxon>
        <taxon>Sporolituus</taxon>
    </lineage>
</organism>
<keyword evidence="1" id="KW-0812">Transmembrane</keyword>
<dbReference type="Proteomes" id="UP000243333">
    <property type="component" value="Unassembled WGS sequence"/>
</dbReference>
<evidence type="ECO:0000256" key="1">
    <source>
        <dbReference type="SAM" id="Phobius"/>
    </source>
</evidence>
<keyword evidence="3" id="KW-1185">Reference proteome</keyword>
<feature type="transmembrane region" description="Helical" evidence="1">
    <location>
        <begin position="115"/>
        <end position="134"/>
    </location>
</feature>
<dbReference type="RefSeq" id="WP_093688402.1">
    <property type="nucleotide sequence ID" value="NZ_FNBU01000004.1"/>
</dbReference>
<protein>
    <submittedName>
        <fullName evidence="2">Uncharacterized protein</fullName>
    </submittedName>
</protein>
<keyword evidence="1" id="KW-1133">Transmembrane helix</keyword>
<feature type="transmembrane region" description="Helical" evidence="1">
    <location>
        <begin position="6"/>
        <end position="24"/>
    </location>
</feature>
<evidence type="ECO:0000313" key="3">
    <source>
        <dbReference type="Proteomes" id="UP000243333"/>
    </source>
</evidence>
<name>A0A1G7JAA1_9FIRM</name>
<feature type="transmembrane region" description="Helical" evidence="1">
    <location>
        <begin position="60"/>
        <end position="77"/>
    </location>
</feature>
<feature type="transmembrane region" description="Helical" evidence="1">
    <location>
        <begin position="84"/>
        <end position="103"/>
    </location>
</feature>
<dbReference type="EMBL" id="FNBU01000004">
    <property type="protein sequence ID" value="SDF21835.1"/>
    <property type="molecule type" value="Genomic_DNA"/>
</dbReference>
<sequence>MTKALVWHYAIHLAKLFTVGYIFYRLGKKFHATNPYWHYLIPIWNYVILCRCARISPYYAVGYHAAYFAASVLRLVAEYLKEPALANIWLCLFILCILAEAEIFGNLAERLKKDFWLYGLSGFMAYFPLALLVLSKNEPEEALRAQPPLPDNRSDYHVY</sequence>
<keyword evidence="1" id="KW-0472">Membrane</keyword>
<dbReference type="AlphaFoldDB" id="A0A1G7JAA1"/>
<evidence type="ECO:0000313" key="2">
    <source>
        <dbReference type="EMBL" id="SDF21835.1"/>
    </source>
</evidence>
<proteinExistence type="predicted"/>
<accession>A0A1G7JAA1</accession>
<reference evidence="3" key="1">
    <citation type="submission" date="2016-10" db="EMBL/GenBank/DDBJ databases">
        <authorList>
            <person name="Varghese N."/>
            <person name="Submissions S."/>
        </authorList>
    </citation>
    <scope>NUCLEOTIDE SEQUENCE [LARGE SCALE GENOMIC DNA]</scope>
    <source>
        <strain evidence="3">DSM 23256</strain>
    </source>
</reference>
<gene>
    <name evidence="2" type="ORF">SAMN05660235_00848</name>
</gene>